<evidence type="ECO:0000313" key="5">
    <source>
        <dbReference type="EMBL" id="VFK64520.1"/>
    </source>
</evidence>
<dbReference type="PROSITE" id="PS50901">
    <property type="entry name" value="FTSK"/>
    <property type="match status" value="1"/>
</dbReference>
<reference evidence="6" key="1">
    <citation type="submission" date="2019-02" db="EMBL/GenBank/DDBJ databases">
        <authorList>
            <person name="Gruber-Vodicka R. H."/>
            <person name="Seah K. B. B."/>
        </authorList>
    </citation>
    <scope>NUCLEOTIDE SEQUENCE</scope>
    <source>
        <strain evidence="6">BECK_BY19</strain>
        <strain evidence="5">BECK_BY8</strain>
    </source>
</reference>
<evidence type="ECO:0000313" key="6">
    <source>
        <dbReference type="EMBL" id="VFK71122.1"/>
    </source>
</evidence>
<evidence type="ECO:0000256" key="1">
    <source>
        <dbReference type="ARBA" id="ARBA00022741"/>
    </source>
</evidence>
<dbReference type="InterPro" id="IPR050206">
    <property type="entry name" value="FtsK/SpoIIIE/SftA"/>
</dbReference>
<dbReference type="SUPFAM" id="SSF52540">
    <property type="entry name" value="P-loop containing nucleoside triphosphate hydrolases"/>
    <property type="match status" value="1"/>
</dbReference>
<dbReference type="InterPro" id="IPR027417">
    <property type="entry name" value="P-loop_NTPase"/>
</dbReference>
<evidence type="ECO:0000259" key="4">
    <source>
        <dbReference type="PROSITE" id="PS50901"/>
    </source>
</evidence>
<dbReference type="PANTHER" id="PTHR22683">
    <property type="entry name" value="SPORULATION PROTEIN RELATED"/>
    <property type="match status" value="1"/>
</dbReference>
<comment type="caution">
    <text evidence="3">Lacks conserved residue(s) required for the propagation of feature annotation.</text>
</comment>
<dbReference type="EMBL" id="CAADFZ010000047">
    <property type="protein sequence ID" value="VFK64520.1"/>
    <property type="molecule type" value="Genomic_DNA"/>
</dbReference>
<dbReference type="Pfam" id="PF01580">
    <property type="entry name" value="FtsK_SpoIIIE"/>
    <property type="match status" value="1"/>
</dbReference>
<sequence length="204" mass="22374">MRFVPHHILRGLCLIDPKRVEFEPYGKIPNLFGGHVFHAPADAFAVIEDLEKEMARRKDELARAGARDILAGRASRRLKLPFIVVFIKELAELLDQSPKAEEPLIRLAQAARATGIHLVISTQRPDADTFGGRLRSNLPWRIAMKVQKSTESKIILDEIGAEGLTGAGDMLARTSESAPVRVHGVKVGPDDIADAISIFTGGKK</sequence>
<keyword evidence="1 3" id="KW-0547">Nucleotide-binding</keyword>
<accession>A0A451AYJ6</accession>
<organism evidence="6">
    <name type="scientific">Candidatus Kentrum sp. UNK</name>
    <dbReference type="NCBI Taxonomy" id="2126344"/>
    <lineage>
        <taxon>Bacteria</taxon>
        <taxon>Pseudomonadati</taxon>
        <taxon>Pseudomonadota</taxon>
        <taxon>Gammaproteobacteria</taxon>
        <taxon>Candidatus Kentrum</taxon>
    </lineage>
</organism>
<protein>
    <submittedName>
        <fullName evidence="6">FtsK/SpoIIIE family protein</fullName>
    </submittedName>
</protein>
<dbReference type="GO" id="GO:0003677">
    <property type="term" value="F:DNA binding"/>
    <property type="evidence" value="ECO:0007669"/>
    <property type="project" value="InterPro"/>
</dbReference>
<dbReference type="GO" id="GO:0005524">
    <property type="term" value="F:ATP binding"/>
    <property type="evidence" value="ECO:0007669"/>
    <property type="project" value="UniProtKB-UniRule"/>
</dbReference>
<dbReference type="InterPro" id="IPR002543">
    <property type="entry name" value="FtsK_dom"/>
</dbReference>
<proteinExistence type="predicted"/>
<dbReference type="AlphaFoldDB" id="A0A451AYJ6"/>
<evidence type="ECO:0000256" key="3">
    <source>
        <dbReference type="PROSITE-ProRule" id="PRU00289"/>
    </source>
</evidence>
<keyword evidence="2 3" id="KW-0067">ATP-binding</keyword>
<evidence type="ECO:0000256" key="2">
    <source>
        <dbReference type="ARBA" id="ARBA00022840"/>
    </source>
</evidence>
<dbReference type="PANTHER" id="PTHR22683:SF41">
    <property type="entry name" value="DNA TRANSLOCASE FTSK"/>
    <property type="match status" value="1"/>
</dbReference>
<feature type="domain" description="FtsK" evidence="4">
    <location>
        <begin position="1"/>
        <end position="153"/>
    </location>
</feature>
<dbReference type="EMBL" id="CAADGD010000051">
    <property type="protein sequence ID" value="VFK71122.1"/>
    <property type="molecule type" value="Genomic_DNA"/>
</dbReference>
<dbReference type="Gene3D" id="3.40.50.300">
    <property type="entry name" value="P-loop containing nucleotide triphosphate hydrolases"/>
    <property type="match status" value="1"/>
</dbReference>
<gene>
    <name evidence="5" type="ORF">BECKUNK1418G_GA0071005_104722</name>
    <name evidence="6" type="ORF">BECKUNK1418H_GA0071006_105122</name>
</gene>
<name>A0A451AYJ6_9GAMM</name>